<comment type="subcellular location">
    <subcellularLocation>
        <location evidence="2">Membrane</location>
        <topology evidence="2">Single-pass type I membrane protein</topology>
    </subcellularLocation>
</comment>
<dbReference type="AlphaFoldDB" id="A0A9X6NMB4"/>
<evidence type="ECO:0000313" key="15">
    <source>
        <dbReference type="EMBL" id="OWA52164.1"/>
    </source>
</evidence>
<comment type="catalytic activity">
    <reaction evidence="1">
        <text>GTP = 3',5'-cyclic GMP + diphosphate</text>
        <dbReference type="Rhea" id="RHEA:13665"/>
        <dbReference type="ChEBI" id="CHEBI:33019"/>
        <dbReference type="ChEBI" id="CHEBI:37565"/>
        <dbReference type="ChEBI" id="CHEBI:57746"/>
        <dbReference type="EC" id="4.6.1.2"/>
    </reaction>
</comment>
<evidence type="ECO:0000256" key="2">
    <source>
        <dbReference type="ARBA" id="ARBA00004479"/>
    </source>
</evidence>
<dbReference type="Pfam" id="PF07714">
    <property type="entry name" value="PK_Tyr_Ser-Thr"/>
    <property type="match status" value="1"/>
</dbReference>
<evidence type="ECO:0000256" key="10">
    <source>
        <dbReference type="ARBA" id="ARBA00023239"/>
    </source>
</evidence>
<keyword evidence="16" id="KW-1185">Reference proteome</keyword>
<dbReference type="EC" id="4.6.1.2" evidence="3"/>
<dbReference type="PANTHER" id="PTHR11920:SF501">
    <property type="entry name" value="GUANYLATE CYCLASE 32E"/>
    <property type="match status" value="1"/>
</dbReference>
<evidence type="ECO:0000256" key="4">
    <source>
        <dbReference type="ARBA" id="ARBA00022692"/>
    </source>
</evidence>
<evidence type="ECO:0000256" key="3">
    <source>
        <dbReference type="ARBA" id="ARBA00012202"/>
    </source>
</evidence>
<dbReference type="GO" id="GO:0004016">
    <property type="term" value="F:adenylate cyclase activity"/>
    <property type="evidence" value="ECO:0007669"/>
    <property type="project" value="TreeGrafter"/>
</dbReference>
<dbReference type="SMART" id="SM00044">
    <property type="entry name" value="CYCc"/>
    <property type="match status" value="1"/>
</dbReference>
<keyword evidence="15" id="KW-0675">Receptor</keyword>
<evidence type="ECO:0000256" key="1">
    <source>
        <dbReference type="ARBA" id="ARBA00001436"/>
    </source>
</evidence>
<keyword evidence="5" id="KW-0732">Signal</keyword>
<protein>
    <recommendedName>
        <fullName evidence="3">guanylate cyclase</fullName>
        <ecNumber evidence="3">4.6.1.2</ecNumber>
    </recommendedName>
</protein>
<dbReference type="InterPro" id="IPR029787">
    <property type="entry name" value="Nucleotide_cyclase"/>
</dbReference>
<feature type="transmembrane region" description="Helical" evidence="12">
    <location>
        <begin position="6"/>
        <end position="24"/>
    </location>
</feature>
<name>A0A9X6NMB4_HYPEX</name>
<dbReference type="GO" id="GO:0004383">
    <property type="term" value="F:guanylate cyclase activity"/>
    <property type="evidence" value="ECO:0007669"/>
    <property type="project" value="UniProtKB-EC"/>
</dbReference>
<evidence type="ECO:0000256" key="12">
    <source>
        <dbReference type="SAM" id="Phobius"/>
    </source>
</evidence>
<dbReference type="GO" id="GO:0005886">
    <property type="term" value="C:plasma membrane"/>
    <property type="evidence" value="ECO:0007669"/>
    <property type="project" value="TreeGrafter"/>
</dbReference>
<dbReference type="Pfam" id="PF00211">
    <property type="entry name" value="Guanylate_cyc"/>
    <property type="match status" value="1"/>
</dbReference>
<dbReference type="Gene3D" id="1.10.510.10">
    <property type="entry name" value="Transferase(Phosphotransferase) domain 1"/>
    <property type="match status" value="1"/>
</dbReference>
<dbReference type="InterPro" id="IPR001054">
    <property type="entry name" value="A/G_cyclase"/>
</dbReference>
<sequence>MLGGALGGTFLFILVSGFGGFAIYHHIQRHKDLNDLAWLAAWHEIFINQQTSSMSSTAISLASRYELNSSHTIKESVGQTSPIVATFRNTVVLMRPCPVEHVHLSSALRAEVRVAKSLAHESLLKFIRACIEPEHVTVLSKYCSKGTLQDVLQNEVVTLDWVFRFSFIHDIVSALLYLQASPLLLHGRLTSRCCFIDKRFLLKIGDFGLPSLYDSTSNTAAKPFDLLCTAPELLRSMHCGGRARATTEGDVILSEIILRESPYFFNNIPSGEIVKNVQLGDRPKLRPIVHDTFCQEEIMMMMRSCWAEDPVERSRGTTQRGTNLKSAQSCEVCRTSLEVSVNEKTQALVEEKKKMEQLLYSILPRAVAEQLKRGEAVLPESYDSVTIYFGDIVEFTALSAASSPIDIVTLMNDLYCRFDEIIATFDAYKVETFGDCYVIVSGLPHRNGQQHAGEIARLALALRETMWTFKLRHLPGKSLQIRIGLNSGLGTPSMWPHAWSQREKVCASLILGCFTFRTMKIQMTQTTETILRFLGSFRTELQGVVQVKGKGEMRTFWLNSEELS</sequence>
<keyword evidence="11" id="KW-0141">cGMP biosynthesis</keyword>
<evidence type="ECO:0000256" key="11">
    <source>
        <dbReference type="ARBA" id="ARBA00023293"/>
    </source>
</evidence>
<keyword evidence="10" id="KW-0456">Lyase</keyword>
<evidence type="ECO:0000313" key="16">
    <source>
        <dbReference type="Proteomes" id="UP000192578"/>
    </source>
</evidence>
<evidence type="ECO:0000256" key="7">
    <source>
        <dbReference type="ARBA" id="ARBA00022989"/>
    </source>
</evidence>
<dbReference type="Proteomes" id="UP000192578">
    <property type="component" value="Unassembled WGS sequence"/>
</dbReference>
<evidence type="ECO:0000256" key="9">
    <source>
        <dbReference type="ARBA" id="ARBA00023180"/>
    </source>
</evidence>
<keyword evidence="9" id="KW-0325">Glycoprotein</keyword>
<dbReference type="GO" id="GO:0004672">
    <property type="term" value="F:protein kinase activity"/>
    <property type="evidence" value="ECO:0007669"/>
    <property type="project" value="InterPro"/>
</dbReference>
<dbReference type="GO" id="GO:0007168">
    <property type="term" value="P:receptor guanylyl cyclase signaling pathway"/>
    <property type="evidence" value="ECO:0007669"/>
    <property type="project" value="TreeGrafter"/>
</dbReference>
<proteinExistence type="predicted"/>
<gene>
    <name evidence="15" type="ORF">BV898_16624</name>
</gene>
<feature type="domain" description="Guanylate cyclase" evidence="14">
    <location>
        <begin position="386"/>
        <end position="488"/>
    </location>
</feature>
<dbReference type="InterPro" id="IPR000719">
    <property type="entry name" value="Prot_kinase_dom"/>
</dbReference>
<evidence type="ECO:0000259" key="13">
    <source>
        <dbReference type="PROSITE" id="PS50011"/>
    </source>
</evidence>
<evidence type="ECO:0000256" key="6">
    <source>
        <dbReference type="ARBA" id="ARBA00022741"/>
    </source>
</evidence>
<dbReference type="PROSITE" id="PS50011">
    <property type="entry name" value="PROTEIN_KINASE_DOM"/>
    <property type="match status" value="1"/>
</dbReference>
<dbReference type="Gene3D" id="3.30.70.1230">
    <property type="entry name" value="Nucleotide cyclase"/>
    <property type="match status" value="1"/>
</dbReference>
<dbReference type="EMBL" id="MTYJ01000254">
    <property type="protein sequence ID" value="OWA52164.1"/>
    <property type="molecule type" value="Genomic_DNA"/>
</dbReference>
<evidence type="ECO:0000256" key="8">
    <source>
        <dbReference type="ARBA" id="ARBA00023136"/>
    </source>
</evidence>
<dbReference type="GO" id="GO:0005524">
    <property type="term" value="F:ATP binding"/>
    <property type="evidence" value="ECO:0007669"/>
    <property type="project" value="InterPro"/>
</dbReference>
<evidence type="ECO:0000256" key="5">
    <source>
        <dbReference type="ARBA" id="ARBA00022729"/>
    </source>
</evidence>
<comment type="caution">
    <text evidence="15">The sequence shown here is derived from an EMBL/GenBank/DDBJ whole genome shotgun (WGS) entry which is preliminary data.</text>
</comment>
<keyword evidence="4 12" id="KW-0812">Transmembrane</keyword>
<keyword evidence="8 12" id="KW-0472">Membrane</keyword>
<organism evidence="15 16">
    <name type="scientific">Hypsibius exemplaris</name>
    <name type="common">Freshwater tardigrade</name>
    <dbReference type="NCBI Taxonomy" id="2072580"/>
    <lineage>
        <taxon>Eukaryota</taxon>
        <taxon>Metazoa</taxon>
        <taxon>Ecdysozoa</taxon>
        <taxon>Tardigrada</taxon>
        <taxon>Eutardigrada</taxon>
        <taxon>Parachela</taxon>
        <taxon>Hypsibioidea</taxon>
        <taxon>Hypsibiidae</taxon>
        <taxon>Hypsibius</taxon>
    </lineage>
</organism>
<dbReference type="OrthoDB" id="1890790at2759"/>
<dbReference type="InterPro" id="IPR001245">
    <property type="entry name" value="Ser-Thr/Tyr_kinase_cat_dom"/>
</dbReference>
<dbReference type="SUPFAM" id="SSF55073">
    <property type="entry name" value="Nucleotide cyclase"/>
    <property type="match status" value="1"/>
</dbReference>
<dbReference type="PROSITE" id="PS50125">
    <property type="entry name" value="GUANYLATE_CYCLASE_2"/>
    <property type="match status" value="1"/>
</dbReference>
<dbReference type="InterPro" id="IPR011645">
    <property type="entry name" value="HNOB_dom_associated"/>
</dbReference>
<dbReference type="PANTHER" id="PTHR11920">
    <property type="entry name" value="GUANYLYL CYCLASE"/>
    <property type="match status" value="1"/>
</dbReference>
<reference evidence="16" key="1">
    <citation type="submission" date="2017-01" db="EMBL/GenBank/DDBJ databases">
        <title>Comparative genomics of anhydrobiosis in the tardigrade Hypsibius dujardini.</title>
        <authorList>
            <person name="Yoshida Y."/>
            <person name="Koutsovoulos G."/>
            <person name="Laetsch D."/>
            <person name="Stevens L."/>
            <person name="Kumar S."/>
            <person name="Horikawa D."/>
            <person name="Ishino K."/>
            <person name="Komine S."/>
            <person name="Tomita M."/>
            <person name="Blaxter M."/>
            <person name="Arakawa K."/>
        </authorList>
    </citation>
    <scope>NUCLEOTIDE SEQUENCE [LARGE SCALE GENOMIC DNA]</scope>
    <source>
        <strain evidence="16">Z151</strain>
    </source>
</reference>
<dbReference type="InterPro" id="IPR011009">
    <property type="entry name" value="Kinase-like_dom_sf"/>
</dbReference>
<evidence type="ECO:0000259" key="14">
    <source>
        <dbReference type="PROSITE" id="PS50125"/>
    </source>
</evidence>
<keyword evidence="6" id="KW-0547">Nucleotide-binding</keyword>
<keyword evidence="7 12" id="KW-1133">Transmembrane helix</keyword>
<dbReference type="InterPro" id="IPR050401">
    <property type="entry name" value="Cyclic_nucleotide_synthase"/>
</dbReference>
<feature type="domain" description="Protein kinase" evidence="13">
    <location>
        <begin position="10"/>
        <end position="324"/>
    </location>
</feature>
<accession>A0A9X6NMB4</accession>
<dbReference type="CDD" id="cd07302">
    <property type="entry name" value="CHD"/>
    <property type="match status" value="1"/>
</dbReference>
<dbReference type="GO" id="GO:0035556">
    <property type="term" value="P:intracellular signal transduction"/>
    <property type="evidence" value="ECO:0007669"/>
    <property type="project" value="InterPro"/>
</dbReference>
<dbReference type="Gene3D" id="6.10.250.780">
    <property type="match status" value="1"/>
</dbReference>
<dbReference type="GO" id="GO:0001653">
    <property type="term" value="F:peptide receptor activity"/>
    <property type="evidence" value="ECO:0007669"/>
    <property type="project" value="TreeGrafter"/>
</dbReference>
<dbReference type="SUPFAM" id="SSF56112">
    <property type="entry name" value="Protein kinase-like (PK-like)"/>
    <property type="match status" value="1"/>
</dbReference>
<dbReference type="Pfam" id="PF07701">
    <property type="entry name" value="HNOBA"/>
    <property type="match status" value="1"/>
</dbReference>